<evidence type="ECO:0000256" key="5">
    <source>
        <dbReference type="ARBA" id="ARBA00022729"/>
    </source>
</evidence>
<dbReference type="InterPro" id="IPR028082">
    <property type="entry name" value="Peripla_BP_I"/>
</dbReference>
<feature type="region of interest" description="Disordered" evidence="10">
    <location>
        <begin position="23"/>
        <end position="50"/>
    </location>
</feature>
<dbReference type="PROSITE" id="PS51257">
    <property type="entry name" value="PROKAR_LIPOPROTEIN"/>
    <property type="match status" value="1"/>
</dbReference>
<comment type="subunit">
    <text evidence="8">The ABC transporter complex is composed of one ATP-binding protein (MglA), two transmembrane proteins (MglC) and a solute-binding protein (MglB).</text>
</comment>
<dbReference type="Proteomes" id="UP000824160">
    <property type="component" value="Unassembled WGS sequence"/>
</dbReference>
<dbReference type="InterPro" id="IPR050555">
    <property type="entry name" value="Bact_Solute-Bind_Prot2"/>
</dbReference>
<keyword evidence="4" id="KW-0479">Metal-binding</keyword>
<evidence type="ECO:0000256" key="8">
    <source>
        <dbReference type="ARBA" id="ARBA00034323"/>
    </source>
</evidence>
<evidence type="ECO:0000259" key="12">
    <source>
        <dbReference type="Pfam" id="PF13407"/>
    </source>
</evidence>
<keyword evidence="5 11" id="KW-0732">Signal</keyword>
<feature type="chain" id="PRO_5038670577" description="D-galactose/methyl-galactoside binding periplasmic protein MglB" evidence="11">
    <location>
        <begin position="19"/>
        <end position="384"/>
    </location>
</feature>
<feature type="domain" description="Periplasmic binding protein" evidence="12">
    <location>
        <begin position="59"/>
        <end position="356"/>
    </location>
</feature>
<dbReference type="Gene3D" id="3.40.50.2300">
    <property type="match status" value="2"/>
</dbReference>
<evidence type="ECO:0000313" key="13">
    <source>
        <dbReference type="EMBL" id="HIT94849.1"/>
    </source>
</evidence>
<keyword evidence="2" id="KW-0813">Transport</keyword>
<reference evidence="13" key="1">
    <citation type="submission" date="2020-10" db="EMBL/GenBank/DDBJ databases">
        <authorList>
            <person name="Gilroy R."/>
        </authorList>
    </citation>
    <scope>NUCLEOTIDE SEQUENCE</scope>
    <source>
        <strain evidence="13">ChiBcec7-5410</strain>
    </source>
</reference>
<dbReference type="InterPro" id="IPR044085">
    <property type="entry name" value="MglB-like_PBP1"/>
</dbReference>
<evidence type="ECO:0000256" key="6">
    <source>
        <dbReference type="ARBA" id="ARBA00022764"/>
    </source>
</evidence>
<protein>
    <recommendedName>
        <fullName evidence="9">D-galactose/methyl-galactoside binding periplasmic protein MglB</fullName>
    </recommendedName>
</protein>
<comment type="subcellular location">
    <subcellularLocation>
        <location evidence="1">Cell envelope</location>
    </subcellularLocation>
</comment>
<dbReference type="InterPro" id="IPR025997">
    <property type="entry name" value="SBP_2_dom"/>
</dbReference>
<proteinExistence type="predicted"/>
<keyword evidence="3" id="KW-0762">Sugar transport</keyword>
<dbReference type="PANTHER" id="PTHR30036">
    <property type="entry name" value="D-XYLOSE-BINDING PERIPLASMIC PROTEIN"/>
    <property type="match status" value="1"/>
</dbReference>
<comment type="caution">
    <text evidence="13">The sequence shown here is derived from an EMBL/GenBank/DDBJ whole genome shotgun (WGS) entry which is preliminary data.</text>
</comment>
<gene>
    <name evidence="13" type="ORF">IAC43_06655</name>
</gene>
<sequence length="384" mass="40490">MKKFLAAALVCAMTLSMASCTSSAPTTSSGDTSSTPASSAASTTESESGTSTAASDLKVGVFYYAFSDVYITNVRTNMDAKLGELGVTYQNFDGNNNQAQQTDQINTAIADGYNLLIVNIVDTTSPDAAQSITDAAKNAGIPVIFFNREISDDVVKSYENCAFVGTDAAEAGHMQGELIGEYLVENYETVDLNGDGKISYVLFKGQEANAEAEYRTQYSVEDADKILAEAGKEPLSFYDSNNPKKYLVDQTGAWSAQAAVDYMNTILSEYSESNGNMVELVIANNDGMAEGAISALQGIGYNTGTEGSTTIPVFGVDAVDTAKEKIQAGQMTGTIMQDAAGMAGTITTLVGNLKGGEDLMANTDQFNVDDSVAKIRVPYGVYTG</sequence>
<evidence type="ECO:0000256" key="4">
    <source>
        <dbReference type="ARBA" id="ARBA00022723"/>
    </source>
</evidence>
<organism evidence="13 14">
    <name type="scientific">Candidatus Faecivivens stercoripullorum</name>
    <dbReference type="NCBI Taxonomy" id="2840805"/>
    <lineage>
        <taxon>Bacteria</taxon>
        <taxon>Bacillati</taxon>
        <taxon>Bacillota</taxon>
        <taxon>Clostridia</taxon>
        <taxon>Eubacteriales</taxon>
        <taxon>Oscillospiraceae</taxon>
        <taxon>Oscillospiraceae incertae sedis</taxon>
        <taxon>Candidatus Faecivivens</taxon>
    </lineage>
</organism>
<name>A0A9D1H912_9FIRM</name>
<reference evidence="13" key="2">
    <citation type="journal article" date="2021" name="PeerJ">
        <title>Extensive microbial diversity within the chicken gut microbiome revealed by metagenomics and culture.</title>
        <authorList>
            <person name="Gilroy R."/>
            <person name="Ravi A."/>
            <person name="Getino M."/>
            <person name="Pursley I."/>
            <person name="Horton D.L."/>
            <person name="Alikhan N.F."/>
            <person name="Baker D."/>
            <person name="Gharbi K."/>
            <person name="Hall N."/>
            <person name="Watson M."/>
            <person name="Adriaenssens E.M."/>
            <person name="Foster-Nyarko E."/>
            <person name="Jarju S."/>
            <person name="Secka A."/>
            <person name="Antonio M."/>
            <person name="Oren A."/>
            <person name="Chaudhuri R.R."/>
            <person name="La Ragione R."/>
            <person name="Hildebrand F."/>
            <person name="Pallen M.J."/>
        </authorList>
    </citation>
    <scope>NUCLEOTIDE SEQUENCE</scope>
    <source>
        <strain evidence="13">ChiBcec7-5410</strain>
    </source>
</reference>
<evidence type="ECO:0000256" key="7">
    <source>
        <dbReference type="ARBA" id="ARBA00022837"/>
    </source>
</evidence>
<evidence type="ECO:0000256" key="9">
    <source>
        <dbReference type="ARBA" id="ARBA00034344"/>
    </source>
</evidence>
<evidence type="ECO:0000256" key="11">
    <source>
        <dbReference type="SAM" id="SignalP"/>
    </source>
</evidence>
<dbReference type="GO" id="GO:0030288">
    <property type="term" value="C:outer membrane-bounded periplasmic space"/>
    <property type="evidence" value="ECO:0007669"/>
    <property type="project" value="TreeGrafter"/>
</dbReference>
<dbReference type="AlphaFoldDB" id="A0A9D1H912"/>
<evidence type="ECO:0000256" key="3">
    <source>
        <dbReference type="ARBA" id="ARBA00022597"/>
    </source>
</evidence>
<evidence type="ECO:0000256" key="10">
    <source>
        <dbReference type="SAM" id="MobiDB-lite"/>
    </source>
</evidence>
<keyword evidence="6" id="KW-0574">Periplasm</keyword>
<keyword evidence="7" id="KW-0106">Calcium</keyword>
<evidence type="ECO:0000313" key="14">
    <source>
        <dbReference type="Proteomes" id="UP000824160"/>
    </source>
</evidence>
<dbReference type="EMBL" id="DVLW01000181">
    <property type="protein sequence ID" value="HIT94849.1"/>
    <property type="molecule type" value="Genomic_DNA"/>
</dbReference>
<dbReference type="SUPFAM" id="SSF53822">
    <property type="entry name" value="Periplasmic binding protein-like I"/>
    <property type="match status" value="1"/>
</dbReference>
<dbReference type="CDD" id="cd01539">
    <property type="entry name" value="PBP1_GGBP"/>
    <property type="match status" value="1"/>
</dbReference>
<evidence type="ECO:0000256" key="1">
    <source>
        <dbReference type="ARBA" id="ARBA00004196"/>
    </source>
</evidence>
<dbReference type="PANTHER" id="PTHR30036:SF2">
    <property type="entry name" value="D-GALACTOSE_METHYL-GALACTOSIDE BINDING PERIPLASMIC PROTEIN MGLB"/>
    <property type="match status" value="1"/>
</dbReference>
<evidence type="ECO:0000256" key="2">
    <source>
        <dbReference type="ARBA" id="ARBA00022448"/>
    </source>
</evidence>
<feature type="signal peptide" evidence="11">
    <location>
        <begin position="1"/>
        <end position="18"/>
    </location>
</feature>
<dbReference type="GO" id="GO:0030246">
    <property type="term" value="F:carbohydrate binding"/>
    <property type="evidence" value="ECO:0007669"/>
    <property type="project" value="InterPro"/>
</dbReference>
<dbReference type="Pfam" id="PF13407">
    <property type="entry name" value="Peripla_BP_4"/>
    <property type="match status" value="1"/>
</dbReference>
<accession>A0A9D1H912</accession>
<dbReference type="GO" id="GO:0046872">
    <property type="term" value="F:metal ion binding"/>
    <property type="evidence" value="ECO:0007669"/>
    <property type="project" value="UniProtKB-KW"/>
</dbReference>